<keyword evidence="4" id="KW-0964">Secreted</keyword>
<dbReference type="RefSeq" id="XP_062714157.1">
    <property type="nucleotide sequence ID" value="XM_062858173.1"/>
</dbReference>
<protein>
    <recommendedName>
        <fullName evidence="3">RNA-directed DNA polymerase</fullName>
        <ecNumber evidence="3">2.7.7.49</ecNumber>
    </recommendedName>
</protein>
<dbReference type="CDD" id="cd23992">
    <property type="entry name" value="PBP_GOBP"/>
    <property type="match status" value="1"/>
</dbReference>
<evidence type="ECO:0000256" key="3">
    <source>
        <dbReference type="ARBA" id="ARBA00012493"/>
    </source>
</evidence>
<dbReference type="CDD" id="cd01647">
    <property type="entry name" value="RT_LTR"/>
    <property type="match status" value="1"/>
</dbReference>
<dbReference type="CDD" id="cd09274">
    <property type="entry name" value="RNase_HI_RT_Ty3"/>
    <property type="match status" value="1"/>
</dbReference>
<evidence type="ECO:0000256" key="11">
    <source>
        <dbReference type="ARBA" id="ARBA00022801"/>
    </source>
</evidence>
<dbReference type="Gene3D" id="3.10.10.10">
    <property type="entry name" value="HIV Type 1 Reverse Transcriptase, subunit A, domain 1"/>
    <property type="match status" value="1"/>
</dbReference>
<dbReference type="Gene3D" id="1.10.340.70">
    <property type="match status" value="1"/>
</dbReference>
<reference evidence="17" key="1">
    <citation type="journal article" date="2015" name="Proc. Natl. Acad. Sci. U.S.A.">
        <title>Genome sequence of the Asian Tiger mosquito, Aedes albopictus, reveals insights into its biology, genetics, and evolution.</title>
        <authorList>
            <person name="Chen X.G."/>
            <person name="Jiang X."/>
            <person name="Gu J."/>
            <person name="Xu M."/>
            <person name="Wu Y."/>
            <person name="Deng Y."/>
            <person name="Zhang C."/>
            <person name="Bonizzoni M."/>
            <person name="Dermauw W."/>
            <person name="Vontas J."/>
            <person name="Armbruster P."/>
            <person name="Huang X."/>
            <person name="Yang Y."/>
            <person name="Zhang H."/>
            <person name="He W."/>
            <person name="Peng H."/>
            <person name="Liu Y."/>
            <person name="Wu K."/>
            <person name="Chen J."/>
            <person name="Lirakis M."/>
            <person name="Topalis P."/>
            <person name="Van Leeuwen T."/>
            <person name="Hall A.B."/>
            <person name="Jiang X."/>
            <person name="Thorpe C."/>
            <person name="Mueller R.L."/>
            <person name="Sun C."/>
            <person name="Waterhouse R.M."/>
            <person name="Yan G."/>
            <person name="Tu Z.J."/>
            <person name="Fang X."/>
            <person name="James A.A."/>
        </authorList>
    </citation>
    <scope>NUCLEOTIDE SEQUENCE [LARGE SCALE GENOMIC DNA]</scope>
    <source>
        <strain evidence="17">Foshan</strain>
    </source>
</reference>
<feature type="domain" description="Reverse transcriptase" evidence="15">
    <location>
        <begin position="423"/>
        <end position="601"/>
    </location>
</feature>
<dbReference type="Gene3D" id="2.40.70.10">
    <property type="entry name" value="Acid Proteases"/>
    <property type="match status" value="1"/>
</dbReference>
<evidence type="ECO:0000259" key="14">
    <source>
        <dbReference type="PROSITE" id="PS50175"/>
    </source>
</evidence>
<dbReference type="Gene3D" id="3.30.70.270">
    <property type="match status" value="2"/>
</dbReference>
<evidence type="ECO:0000256" key="10">
    <source>
        <dbReference type="ARBA" id="ARBA00022759"/>
    </source>
</evidence>
<keyword evidence="17" id="KW-1185">Reference proteome</keyword>
<evidence type="ECO:0000256" key="5">
    <source>
        <dbReference type="ARBA" id="ARBA00022670"/>
    </source>
</evidence>
<evidence type="ECO:0000256" key="6">
    <source>
        <dbReference type="ARBA" id="ARBA00022679"/>
    </source>
</evidence>
<evidence type="ECO:0000313" key="17">
    <source>
        <dbReference type="Proteomes" id="UP000069940"/>
    </source>
</evidence>
<keyword evidence="12" id="KW-0238">DNA-binding</keyword>
<dbReference type="PROSITE" id="PS50878">
    <property type="entry name" value="RT_POL"/>
    <property type="match status" value="1"/>
</dbReference>
<evidence type="ECO:0000256" key="1">
    <source>
        <dbReference type="ARBA" id="ARBA00004613"/>
    </source>
</evidence>
<evidence type="ECO:0000313" key="16">
    <source>
        <dbReference type="EnsemblMetazoa" id="AALFPA23_007242.P9593"/>
    </source>
</evidence>
<dbReference type="InterPro" id="IPR000477">
    <property type="entry name" value="RT_dom"/>
</dbReference>
<keyword evidence="7" id="KW-0548">Nucleotidyltransferase</keyword>
<dbReference type="Pfam" id="PF01395">
    <property type="entry name" value="PBP_GOBP"/>
    <property type="match status" value="2"/>
</dbReference>
<keyword evidence="5" id="KW-0645">Protease</keyword>
<name>A0ABM1YA53_AEDAL</name>
<dbReference type="SUPFAM" id="SSF57756">
    <property type="entry name" value="Retrovirus zinc finger-like domains"/>
    <property type="match status" value="1"/>
</dbReference>
<organism evidence="16 17">
    <name type="scientific">Aedes albopictus</name>
    <name type="common">Asian tiger mosquito</name>
    <name type="synonym">Stegomyia albopicta</name>
    <dbReference type="NCBI Taxonomy" id="7160"/>
    <lineage>
        <taxon>Eukaryota</taxon>
        <taxon>Metazoa</taxon>
        <taxon>Ecdysozoa</taxon>
        <taxon>Arthropoda</taxon>
        <taxon>Hexapoda</taxon>
        <taxon>Insecta</taxon>
        <taxon>Pterygota</taxon>
        <taxon>Neoptera</taxon>
        <taxon>Endopterygota</taxon>
        <taxon>Diptera</taxon>
        <taxon>Nematocera</taxon>
        <taxon>Culicoidea</taxon>
        <taxon>Culicidae</taxon>
        <taxon>Culicinae</taxon>
        <taxon>Aedini</taxon>
        <taxon>Aedes</taxon>
        <taxon>Stegomyia</taxon>
    </lineage>
</organism>
<dbReference type="Gene3D" id="4.10.60.10">
    <property type="entry name" value="Zinc finger, CCHC-type"/>
    <property type="match status" value="1"/>
</dbReference>
<dbReference type="InterPro" id="IPR001995">
    <property type="entry name" value="Peptidase_A2_cat"/>
</dbReference>
<comment type="subcellular location">
    <subcellularLocation>
        <location evidence="1">Secreted</location>
    </subcellularLocation>
</comment>
<proteinExistence type="inferred from homology"/>
<keyword evidence="8" id="KW-0540">Nuclease</keyword>
<dbReference type="GeneID" id="109409948"/>
<evidence type="ECO:0000256" key="7">
    <source>
        <dbReference type="ARBA" id="ARBA00022695"/>
    </source>
</evidence>
<keyword evidence="11" id="KW-0378">Hydrolase</keyword>
<evidence type="ECO:0000256" key="13">
    <source>
        <dbReference type="ARBA" id="ARBA00023268"/>
    </source>
</evidence>
<evidence type="ECO:0000256" key="8">
    <source>
        <dbReference type="ARBA" id="ARBA00022722"/>
    </source>
</evidence>
<dbReference type="Proteomes" id="UP000069940">
    <property type="component" value="Unassembled WGS sequence"/>
</dbReference>
<evidence type="ECO:0000256" key="4">
    <source>
        <dbReference type="ARBA" id="ARBA00022525"/>
    </source>
</evidence>
<dbReference type="SMART" id="SM00343">
    <property type="entry name" value="ZnF_C2HC"/>
    <property type="match status" value="2"/>
</dbReference>
<dbReference type="InterPro" id="IPR041588">
    <property type="entry name" value="Integrase_H2C2"/>
</dbReference>
<dbReference type="EnsemblMetazoa" id="AALFPA23_007242.R9593">
    <property type="protein sequence ID" value="AALFPA23_007242.P9593"/>
    <property type="gene ID" value="AALFPA23_007242"/>
</dbReference>
<dbReference type="InterPro" id="IPR043502">
    <property type="entry name" value="DNA/RNA_pol_sf"/>
</dbReference>
<dbReference type="PROSITE" id="PS50175">
    <property type="entry name" value="ASP_PROT_RETROV"/>
    <property type="match status" value="1"/>
</dbReference>
<evidence type="ECO:0000259" key="15">
    <source>
        <dbReference type="PROSITE" id="PS50878"/>
    </source>
</evidence>
<keyword evidence="13" id="KW-0511">Multifunctional enzyme</keyword>
<dbReference type="InterPro" id="IPR050951">
    <property type="entry name" value="Retrovirus_Pol_polyprotein"/>
</dbReference>
<comment type="similarity">
    <text evidence="2">Belongs to the PBP/GOBP family.</text>
</comment>
<sequence>MEGYGPPRFAFGDQWEMYQERLEQYFVTVDLEEERKSAVLLTSISLEVYQTVKNICHPAKPNEKSYVELCALLKGRFCPTMVTYRERAVFYRARQESGETVQEWYVRLKKLSLNCEFGEHLDHALKDIFVTGLQPGPIFERLCEEEDFVPLENILRVAAKKEATLKNRGVLEVNKISEKKSNYGSKPATCFACGKNNHDFRSCQYRSYVCKICKEKGHIAVVCPKKQKGISGRKDSNVNHLEVNNIGCCDPYFVNVAVNGRITKFEMDTGSPITIISETFYRNHFEEFPLHPFRGKLVFYTGGEASPKGAFDAVLVYQGRQAFGQVVVIEGGRNPLIGRDFIGKLLNFQINKLDTESPEKHEEQLNAILNRYGELFDGSLGCYKYAKVNLQLKPDVEPKFFKPRKIPVSFQSKVEEELENLEKTGIITKAETAEWGTPLVPVLKKDKSIRLCADYRVTVNPHLEDKRYSMPVVEDLFDALQGGKLFSKLDLKSAYNQLELEEESRRMLAWSTHKGIYYVNRLPFGTKPACAIFQEVLEKLLQDCPGCVNFLDDVMVTGATVSEHLNNLSRVLEKLMEAGFRLNREKCEFFKQRMQFLGHIVDGDGLHKDPEKVRAIMDVSRPENVKALREFLGMVTYYAKFIPNISVILSPLYRLLKKDERYCWTSECEAAFETIKQMLCSDNVLVPYNPDLPAVLITDASGKGIGAVLLQVFPDGSQRPVTFISRVLKSHEQEYSPLDMEALAVYYAVRRLSGYLLGRSFTILSDHQPLVSLFGRKGIPDMVFGKLQRWAVFLANYEYEIKYIKGVNNKVADFLSRSPVQCNHEDVGDDEVVLFLQYIESETRSLVERKQLIVESRRDPVISRIVNFVKTGWPNNVEDPDLKKFSVRKDELVVEEGVLMWGYRIVAPTKLRPFLLQELHSTHLGIVKMKSLARNYFWWPNIDKDIEDMAGCRCAAGRHSSIFKNILSTDDECGRYLNESNGNCSVRCRGLLHRFWDDQRGKLGHYALKQFYQPDPEDKCYLNRTMRCLKRVSVSDESCQRVAQYVRCYKDQYGEENTATARFIPFTPMQQTRILMECAAILGISEDSKREAAKTGGKIPQEACLLRCFLIRQGLYSEAGGFELERLELQCGGYGSGWNPVAIQKCIANVTDCDSCTKVQRMAKTCIQVHFKVLPPPNSNVENLIPVVVEFYSIVDVVWSITGYPGPLDRTYTIGFSLSVFPMECPTGDPGLDLFFCNM</sequence>
<dbReference type="InterPro" id="IPR036728">
    <property type="entry name" value="PBP_GOBP_sf"/>
</dbReference>
<dbReference type="SUPFAM" id="SSF50630">
    <property type="entry name" value="Acid proteases"/>
    <property type="match status" value="1"/>
</dbReference>
<dbReference type="Gene3D" id="1.10.238.20">
    <property type="entry name" value="Pheromone/general odorant binding protein domain"/>
    <property type="match status" value="2"/>
</dbReference>
<dbReference type="EC" id="2.7.7.49" evidence="3"/>
<dbReference type="InterPro" id="IPR006170">
    <property type="entry name" value="PBP/GOBP"/>
</dbReference>
<dbReference type="InterPro" id="IPR043128">
    <property type="entry name" value="Rev_trsase/Diguanyl_cyclase"/>
</dbReference>
<evidence type="ECO:0000256" key="9">
    <source>
        <dbReference type="ARBA" id="ARBA00022750"/>
    </source>
</evidence>
<dbReference type="InterPro" id="IPR036875">
    <property type="entry name" value="Znf_CCHC_sf"/>
</dbReference>
<dbReference type="PANTHER" id="PTHR37984:SF5">
    <property type="entry name" value="PROTEIN NYNRIN-LIKE"/>
    <property type="match status" value="1"/>
</dbReference>
<keyword evidence="6" id="KW-0808">Transferase</keyword>
<dbReference type="InterPro" id="IPR001878">
    <property type="entry name" value="Znf_CCHC"/>
</dbReference>
<reference evidence="16" key="2">
    <citation type="submission" date="2025-05" db="UniProtKB">
        <authorList>
            <consortium name="EnsemblMetazoa"/>
        </authorList>
    </citation>
    <scope>IDENTIFICATION</scope>
    <source>
        <strain evidence="16">Foshan</strain>
    </source>
</reference>
<dbReference type="InterPro" id="IPR041577">
    <property type="entry name" value="RT_RNaseH_2"/>
</dbReference>
<dbReference type="SUPFAM" id="SSF56672">
    <property type="entry name" value="DNA/RNA polymerases"/>
    <property type="match status" value="1"/>
</dbReference>
<evidence type="ECO:0000256" key="2">
    <source>
        <dbReference type="ARBA" id="ARBA00008098"/>
    </source>
</evidence>
<dbReference type="SUPFAM" id="SSF47565">
    <property type="entry name" value="Insect pheromone/odorant-binding proteins"/>
    <property type="match status" value="2"/>
</dbReference>
<keyword evidence="9" id="KW-0064">Aspartyl protease</keyword>
<accession>A0ABM1YA53</accession>
<dbReference type="Pfam" id="PF00078">
    <property type="entry name" value="RVT_1"/>
    <property type="match status" value="1"/>
</dbReference>
<dbReference type="InterPro" id="IPR021109">
    <property type="entry name" value="Peptidase_aspartic_dom_sf"/>
</dbReference>
<dbReference type="Pfam" id="PF17921">
    <property type="entry name" value="Integrase_H2C2"/>
    <property type="match status" value="1"/>
</dbReference>
<feature type="domain" description="Peptidase A2" evidence="14">
    <location>
        <begin position="263"/>
        <end position="341"/>
    </location>
</feature>
<dbReference type="Pfam" id="PF17919">
    <property type="entry name" value="RT_RNaseH_2"/>
    <property type="match status" value="1"/>
</dbReference>
<dbReference type="PANTHER" id="PTHR37984">
    <property type="entry name" value="PROTEIN CBG26694"/>
    <property type="match status" value="1"/>
</dbReference>
<evidence type="ECO:0000256" key="12">
    <source>
        <dbReference type="ARBA" id="ARBA00023125"/>
    </source>
</evidence>
<keyword evidence="10" id="KW-0255">Endonuclease</keyword>